<dbReference type="PROSITE" id="PS51419">
    <property type="entry name" value="RAB"/>
    <property type="match status" value="1"/>
</dbReference>
<dbReference type="Pfam" id="PF00071">
    <property type="entry name" value="Ras"/>
    <property type="match status" value="1"/>
</dbReference>
<dbReference type="GO" id="GO:0003924">
    <property type="term" value="F:GTPase activity"/>
    <property type="evidence" value="ECO:0007669"/>
    <property type="project" value="InterPro"/>
</dbReference>
<protein>
    <submittedName>
        <fullName evidence="5">Uncharacterized protein</fullName>
    </submittedName>
</protein>
<gene>
    <name evidence="5" type="ORF">RFI_23335</name>
</gene>
<keyword evidence="3" id="KW-0342">GTP-binding</keyword>
<dbReference type="GO" id="GO:0005525">
    <property type="term" value="F:GTP binding"/>
    <property type="evidence" value="ECO:0007669"/>
    <property type="project" value="UniProtKB-KW"/>
</dbReference>
<evidence type="ECO:0000256" key="4">
    <source>
        <dbReference type="SAM" id="MobiDB-lite"/>
    </source>
</evidence>
<dbReference type="SUPFAM" id="SSF52540">
    <property type="entry name" value="P-loop containing nucleoside triphosphate hydrolases"/>
    <property type="match status" value="1"/>
</dbReference>
<comment type="similarity">
    <text evidence="1">Belongs to the small GTPase superfamily. Rab family.</text>
</comment>
<evidence type="ECO:0000313" key="6">
    <source>
        <dbReference type="Proteomes" id="UP000023152"/>
    </source>
</evidence>
<dbReference type="InterPro" id="IPR001806">
    <property type="entry name" value="Small_GTPase"/>
</dbReference>
<evidence type="ECO:0000256" key="3">
    <source>
        <dbReference type="ARBA" id="ARBA00023134"/>
    </source>
</evidence>
<dbReference type="OrthoDB" id="1436450at2759"/>
<dbReference type="AlphaFoldDB" id="X6MKQ4"/>
<dbReference type="SMART" id="SM00175">
    <property type="entry name" value="RAB"/>
    <property type="match status" value="1"/>
</dbReference>
<sequence>MLVYDITDAKSFESLDSWRDEFLNQVGADGKDFPFVVLGNKSDLAKTQRKKRHPFYETSAKDKINVEQAFITVAKSALKKEPVRPPPYAPKDALDLKKKQEVKKSNDCC</sequence>
<dbReference type="PANTHER" id="PTHR47981">
    <property type="entry name" value="RAB FAMILY"/>
    <property type="match status" value="1"/>
</dbReference>
<evidence type="ECO:0000256" key="1">
    <source>
        <dbReference type="ARBA" id="ARBA00006270"/>
    </source>
</evidence>
<dbReference type="EMBL" id="ASPP01020253">
    <property type="protein sequence ID" value="ETO14032.1"/>
    <property type="molecule type" value="Genomic_DNA"/>
</dbReference>
<dbReference type="InterPro" id="IPR027417">
    <property type="entry name" value="P-loop_NTPase"/>
</dbReference>
<dbReference type="Gene3D" id="3.40.50.300">
    <property type="entry name" value="P-loop containing nucleotide triphosphate hydrolases"/>
    <property type="match status" value="1"/>
</dbReference>
<name>X6MKQ4_RETFI</name>
<feature type="region of interest" description="Disordered" evidence="4">
    <location>
        <begin position="81"/>
        <end position="109"/>
    </location>
</feature>
<dbReference type="Proteomes" id="UP000023152">
    <property type="component" value="Unassembled WGS sequence"/>
</dbReference>
<dbReference type="SMART" id="SM00173">
    <property type="entry name" value="RAS"/>
    <property type="match status" value="1"/>
</dbReference>
<evidence type="ECO:0000313" key="5">
    <source>
        <dbReference type="EMBL" id="ETO14032.1"/>
    </source>
</evidence>
<accession>X6MKQ4</accession>
<keyword evidence="2" id="KW-0547">Nucleotide-binding</keyword>
<feature type="compositionally biased region" description="Basic and acidic residues" evidence="4">
    <location>
        <begin position="92"/>
        <end position="109"/>
    </location>
</feature>
<dbReference type="PROSITE" id="PS51421">
    <property type="entry name" value="RAS"/>
    <property type="match status" value="1"/>
</dbReference>
<keyword evidence="6" id="KW-1185">Reference proteome</keyword>
<organism evidence="5 6">
    <name type="scientific">Reticulomyxa filosa</name>
    <dbReference type="NCBI Taxonomy" id="46433"/>
    <lineage>
        <taxon>Eukaryota</taxon>
        <taxon>Sar</taxon>
        <taxon>Rhizaria</taxon>
        <taxon>Retaria</taxon>
        <taxon>Foraminifera</taxon>
        <taxon>Monothalamids</taxon>
        <taxon>Reticulomyxidae</taxon>
        <taxon>Reticulomyxa</taxon>
    </lineage>
</organism>
<reference evidence="5 6" key="1">
    <citation type="journal article" date="2013" name="Curr. Biol.">
        <title>The Genome of the Foraminiferan Reticulomyxa filosa.</title>
        <authorList>
            <person name="Glockner G."/>
            <person name="Hulsmann N."/>
            <person name="Schleicher M."/>
            <person name="Noegel A.A."/>
            <person name="Eichinger L."/>
            <person name="Gallinger C."/>
            <person name="Pawlowski J."/>
            <person name="Sierra R."/>
            <person name="Euteneuer U."/>
            <person name="Pillet L."/>
            <person name="Moustafa A."/>
            <person name="Platzer M."/>
            <person name="Groth M."/>
            <person name="Szafranski K."/>
            <person name="Schliwa M."/>
        </authorList>
    </citation>
    <scope>NUCLEOTIDE SEQUENCE [LARGE SCALE GENOMIC DNA]</scope>
</reference>
<dbReference type="PANTHER" id="PTHR47981:SF20">
    <property type="entry name" value="RAS-RELATED PROTEIN RAB-7A"/>
    <property type="match status" value="1"/>
</dbReference>
<proteinExistence type="inferred from homology"/>
<comment type="caution">
    <text evidence="5">The sequence shown here is derived from an EMBL/GenBank/DDBJ whole genome shotgun (WGS) entry which is preliminary data.</text>
</comment>
<evidence type="ECO:0000256" key="2">
    <source>
        <dbReference type="ARBA" id="ARBA00022741"/>
    </source>
</evidence>